<dbReference type="EMBL" id="DWYY01000066">
    <property type="protein sequence ID" value="HJA92749.1"/>
    <property type="molecule type" value="Genomic_DNA"/>
</dbReference>
<sequence length="147" mass="15062">MMIYVDFKDFNEMAEFARQLLGGQAGKLPETPAAPVVQPVPTAPVVQATPVPVQAAAVPTAPVVTAPAAAAPAKPAQPAQPAAAVPTAQSSYTLDDLARAGMTLMDSGRQGDLLQLLARFGVDALPALPQAQYGAFATALREMGAQI</sequence>
<comment type="caution">
    <text evidence="1">The sequence shown here is derived from an EMBL/GenBank/DDBJ whole genome shotgun (WGS) entry which is preliminary data.</text>
</comment>
<name>A0A9D2I6V0_9FIRM</name>
<evidence type="ECO:0000313" key="2">
    <source>
        <dbReference type="Proteomes" id="UP000886858"/>
    </source>
</evidence>
<proteinExistence type="predicted"/>
<organism evidence="1 2">
    <name type="scientific">Candidatus Eisenbergiella merdipullorum</name>
    <dbReference type="NCBI Taxonomy" id="2838553"/>
    <lineage>
        <taxon>Bacteria</taxon>
        <taxon>Bacillati</taxon>
        <taxon>Bacillota</taxon>
        <taxon>Clostridia</taxon>
        <taxon>Lachnospirales</taxon>
        <taxon>Lachnospiraceae</taxon>
        <taxon>Eisenbergiella</taxon>
    </lineage>
</organism>
<gene>
    <name evidence="1" type="ORF">H9717_06485</name>
</gene>
<accession>A0A9D2I6V0</accession>
<protein>
    <submittedName>
        <fullName evidence="1">Uncharacterized protein</fullName>
    </submittedName>
</protein>
<dbReference type="AlphaFoldDB" id="A0A9D2I6V0"/>
<dbReference type="Proteomes" id="UP000886858">
    <property type="component" value="Unassembled WGS sequence"/>
</dbReference>
<reference evidence="1" key="1">
    <citation type="journal article" date="2021" name="PeerJ">
        <title>Extensive microbial diversity within the chicken gut microbiome revealed by metagenomics and culture.</title>
        <authorList>
            <person name="Gilroy R."/>
            <person name="Ravi A."/>
            <person name="Getino M."/>
            <person name="Pursley I."/>
            <person name="Horton D.L."/>
            <person name="Alikhan N.F."/>
            <person name="Baker D."/>
            <person name="Gharbi K."/>
            <person name="Hall N."/>
            <person name="Watson M."/>
            <person name="Adriaenssens E.M."/>
            <person name="Foster-Nyarko E."/>
            <person name="Jarju S."/>
            <person name="Secka A."/>
            <person name="Antonio M."/>
            <person name="Oren A."/>
            <person name="Chaudhuri R.R."/>
            <person name="La Ragione R."/>
            <person name="Hildebrand F."/>
            <person name="Pallen M.J."/>
        </authorList>
    </citation>
    <scope>NUCLEOTIDE SEQUENCE</scope>
    <source>
        <strain evidence="1">CHK179-7159</strain>
    </source>
</reference>
<evidence type="ECO:0000313" key="1">
    <source>
        <dbReference type="EMBL" id="HJA92749.1"/>
    </source>
</evidence>
<reference evidence="1" key="2">
    <citation type="submission" date="2021-04" db="EMBL/GenBank/DDBJ databases">
        <authorList>
            <person name="Gilroy R."/>
        </authorList>
    </citation>
    <scope>NUCLEOTIDE SEQUENCE</scope>
    <source>
        <strain evidence="1">CHK179-7159</strain>
    </source>
</reference>